<sequence>MNQDQLERLRDDLLDLADPSTGPSDPAALVNDRVRQLRRRRTEGSLAGVAVVTAGVILASQTLTGTPQSEPPAAGFPTPARTIVMDPKTGKILSENPPRQEQANLPRFPLPQPWLNQMYTKLPGANAFRPHGYYVQTETKLNGRPWGMVSYQAGMTTSEAGCLEVIPQAVFDAAACFDRPEPHARVDWRAQTATSGTKPELTELNNSLVYGVTHYGARSVKITLANGTTYQAPATGTPASRSQRFFALVVPAKAPAVKKVEAFDAQGRLAPELLGD</sequence>
<dbReference type="RefSeq" id="WP_132189012.1">
    <property type="nucleotide sequence ID" value="NZ_SLWM01000005.1"/>
</dbReference>
<proteinExistence type="predicted"/>
<keyword evidence="3" id="KW-1185">Reference proteome</keyword>
<dbReference type="Proteomes" id="UP000295818">
    <property type="component" value="Unassembled WGS sequence"/>
</dbReference>
<evidence type="ECO:0000313" key="2">
    <source>
        <dbReference type="EMBL" id="TCO24039.1"/>
    </source>
</evidence>
<accession>A0ABY2BLP6</accession>
<gene>
    <name evidence="2" type="ORF">EV644_10570</name>
</gene>
<dbReference type="EMBL" id="SLWM01000005">
    <property type="protein sequence ID" value="TCO24039.1"/>
    <property type="molecule type" value="Genomic_DNA"/>
</dbReference>
<name>A0ABY2BLP6_9ACTN</name>
<reference evidence="2 3" key="1">
    <citation type="journal article" date="2015" name="Stand. Genomic Sci.">
        <title>Genomic Encyclopedia of Bacterial and Archaeal Type Strains, Phase III: the genomes of soil and plant-associated and newly described type strains.</title>
        <authorList>
            <person name="Whitman W.B."/>
            <person name="Woyke T."/>
            <person name="Klenk H.P."/>
            <person name="Zhou Y."/>
            <person name="Lilburn T.G."/>
            <person name="Beck B.J."/>
            <person name="De Vos P."/>
            <person name="Vandamme P."/>
            <person name="Eisen J.A."/>
            <person name="Garrity G."/>
            <person name="Hugenholtz P."/>
            <person name="Kyrpides N.C."/>
        </authorList>
    </citation>
    <scope>NUCLEOTIDE SEQUENCE [LARGE SCALE GENOMIC DNA]</scope>
    <source>
        <strain evidence="2 3">VKM Ac-2538</strain>
    </source>
</reference>
<keyword evidence="1" id="KW-0472">Membrane</keyword>
<keyword evidence="1" id="KW-1133">Transmembrane helix</keyword>
<feature type="transmembrane region" description="Helical" evidence="1">
    <location>
        <begin position="45"/>
        <end position="63"/>
    </location>
</feature>
<evidence type="ECO:0008006" key="4">
    <source>
        <dbReference type="Google" id="ProtNLM"/>
    </source>
</evidence>
<keyword evidence="1" id="KW-0812">Transmembrane</keyword>
<protein>
    <recommendedName>
        <fullName evidence="4">Lipoprotein-anchoring transpeptidase ErfK/SrfK</fullName>
    </recommendedName>
</protein>
<evidence type="ECO:0000256" key="1">
    <source>
        <dbReference type="SAM" id="Phobius"/>
    </source>
</evidence>
<organism evidence="2 3">
    <name type="scientific">Kribbella orskensis</name>
    <dbReference type="NCBI Taxonomy" id="2512216"/>
    <lineage>
        <taxon>Bacteria</taxon>
        <taxon>Bacillati</taxon>
        <taxon>Actinomycetota</taxon>
        <taxon>Actinomycetes</taxon>
        <taxon>Propionibacteriales</taxon>
        <taxon>Kribbellaceae</taxon>
        <taxon>Kribbella</taxon>
    </lineage>
</organism>
<comment type="caution">
    <text evidence="2">The sequence shown here is derived from an EMBL/GenBank/DDBJ whole genome shotgun (WGS) entry which is preliminary data.</text>
</comment>
<evidence type="ECO:0000313" key="3">
    <source>
        <dbReference type="Proteomes" id="UP000295818"/>
    </source>
</evidence>